<dbReference type="InParanoid" id="A0A1Q6DXE3"/>
<dbReference type="InterPro" id="IPR020568">
    <property type="entry name" value="Ribosomal_Su5_D2-typ_SF"/>
</dbReference>
<comment type="pathway">
    <text evidence="1">Cofactor biosynthesis; coenzyme A biosynthesis.</text>
</comment>
<dbReference type="GO" id="GO:0005524">
    <property type="term" value="F:ATP binding"/>
    <property type="evidence" value="ECO:0007669"/>
    <property type="project" value="UniProtKB-KW"/>
</dbReference>
<evidence type="ECO:0000313" key="3">
    <source>
        <dbReference type="EMBL" id="OKY79027.1"/>
    </source>
</evidence>
<protein>
    <recommendedName>
        <fullName evidence="1">Pantoate kinase</fullName>
        <shortName evidence="1">PoK</shortName>
        <ecNumber evidence="1">2.7.1.169</ecNumber>
    </recommendedName>
</protein>
<evidence type="ECO:0000313" key="4">
    <source>
        <dbReference type="Proteomes" id="UP000185744"/>
    </source>
</evidence>
<reference evidence="3" key="1">
    <citation type="submission" date="2016-12" db="EMBL/GenBank/DDBJ databases">
        <title>Discovery of methanogenic haloarchaea.</title>
        <authorList>
            <person name="Sorokin D.Y."/>
            <person name="Makarova K.S."/>
            <person name="Abbas B."/>
            <person name="Ferrer M."/>
            <person name="Golyshin P.N."/>
        </authorList>
    </citation>
    <scope>NUCLEOTIDE SEQUENCE [LARGE SCALE GENOMIC DNA]</scope>
    <source>
        <strain evidence="3">HMET1</strain>
    </source>
</reference>
<feature type="domain" description="GHMP kinase N-terminal" evidence="2">
    <location>
        <begin position="65"/>
        <end position="143"/>
    </location>
</feature>
<dbReference type="PIRSF" id="PIRSF016896">
    <property type="entry name" value="GHMP_arc_MJ0969"/>
    <property type="match status" value="1"/>
</dbReference>
<dbReference type="UniPathway" id="UPA00241"/>
<dbReference type="Proteomes" id="UP000185744">
    <property type="component" value="Unassembled WGS sequence"/>
</dbReference>
<comment type="catalytic activity">
    <reaction evidence="1">
        <text>(R)-pantoate + ATP = (R)-4-phosphopantoate + ADP + H(+)</text>
        <dbReference type="Rhea" id="RHEA:28246"/>
        <dbReference type="ChEBI" id="CHEBI:15378"/>
        <dbReference type="ChEBI" id="CHEBI:15980"/>
        <dbReference type="ChEBI" id="CHEBI:30616"/>
        <dbReference type="ChEBI" id="CHEBI:61294"/>
        <dbReference type="ChEBI" id="CHEBI:456216"/>
        <dbReference type="EC" id="2.7.1.169"/>
    </reaction>
</comment>
<dbReference type="STRING" id="1903181.BTN85_1533"/>
<dbReference type="PANTHER" id="PTHR42282:SF1">
    <property type="entry name" value="PANTOATE KINASE"/>
    <property type="match status" value="1"/>
</dbReference>
<keyword evidence="1" id="KW-0547">Nucleotide-binding</keyword>
<comment type="similarity">
    <text evidence="1">Belongs to the GHMP kinase family. PoK subfamily.</text>
</comment>
<dbReference type="GO" id="GO:0016301">
    <property type="term" value="F:kinase activity"/>
    <property type="evidence" value="ECO:0007669"/>
    <property type="project" value="UniProtKB-UniRule"/>
</dbReference>
<dbReference type="FunCoup" id="A0A1Q6DXE3">
    <property type="interactions" value="85"/>
</dbReference>
<gene>
    <name evidence="3" type="ORF">BTN85_1533</name>
</gene>
<comment type="caution">
    <text evidence="3">The sequence shown here is derived from an EMBL/GenBank/DDBJ whole genome shotgun (WGS) entry which is preliminary data.</text>
</comment>
<dbReference type="Gene3D" id="3.30.230.10">
    <property type="match status" value="1"/>
</dbReference>
<dbReference type="PANTHER" id="PTHR42282">
    <property type="entry name" value="PANTOATE KINASE-RELATED"/>
    <property type="match status" value="1"/>
</dbReference>
<dbReference type="InterPro" id="IPR012043">
    <property type="entry name" value="PoK"/>
</dbReference>
<keyword evidence="1" id="KW-0173">Coenzyme A biosynthesis</keyword>
<dbReference type="EMBL" id="MSDW01000001">
    <property type="protein sequence ID" value="OKY79027.1"/>
    <property type="molecule type" value="Genomic_DNA"/>
</dbReference>
<dbReference type="Pfam" id="PF00288">
    <property type="entry name" value="GHMP_kinases_N"/>
    <property type="match status" value="1"/>
</dbReference>
<proteinExistence type="inferred from homology"/>
<keyword evidence="4" id="KW-1185">Reference proteome</keyword>
<dbReference type="SUPFAM" id="SSF54211">
    <property type="entry name" value="Ribosomal protein S5 domain 2-like"/>
    <property type="match status" value="1"/>
</dbReference>
<evidence type="ECO:0000259" key="2">
    <source>
        <dbReference type="Pfam" id="PF00288"/>
    </source>
</evidence>
<dbReference type="AlphaFoldDB" id="A0A1Q6DXE3"/>
<dbReference type="EC" id="2.7.1.169" evidence="1"/>
<name>A0A1Q6DXE3_METT1</name>
<comment type="function">
    <text evidence="1">Phosphorylates (R)-pantoate to form (R)-4-phosphopantoate in the CoA biosynthesis pathway.</text>
</comment>
<sequence length="281" mass="30528">MSEGKAWVPTNVTGFFEVILREDPIKTGSKGVGLNLSKGVYVKVEVERADKISVNSNGVSKELLRGFLERRGLCYHVDVDFDYELPPGFGFGVSGAESLGSLLALGDALSLKVDKEKLARLAHINEVKNRSGLGDVISQIEGGGIIRVKEGAPGFGLTESFSIDSKKDLYVTTLSEISTSSILEDKMKVREINKSAEPKLSKMREEPNLNNFFDLSKKFTMETKLGPEKVVEIIKEVNEEGSKATMVQLGASVISMGKPGLLKKYGDVKKVNVSEVGAKII</sequence>
<organism evidence="3 4">
    <name type="scientific">Methanohalarchaeum thermophilum</name>
    <dbReference type="NCBI Taxonomy" id="1903181"/>
    <lineage>
        <taxon>Archaea</taxon>
        <taxon>Methanobacteriati</taxon>
        <taxon>Methanobacteriota</taxon>
        <taxon>Methanonatronarchaeia</taxon>
        <taxon>Methanonatronarchaeales</taxon>
        <taxon>Methanonatronarchaeaceae</taxon>
        <taxon>Candidatus Methanohalarchaeum</taxon>
    </lineage>
</organism>
<accession>A0A1Q6DXE3</accession>
<dbReference type="HAMAP" id="MF_02223">
    <property type="entry name" value="Pantoate_kinase"/>
    <property type="match status" value="1"/>
</dbReference>
<keyword evidence="1" id="KW-0067">ATP-binding</keyword>
<dbReference type="InterPro" id="IPR014721">
    <property type="entry name" value="Ribsml_uS5_D2-typ_fold_subgr"/>
</dbReference>
<dbReference type="InterPro" id="IPR006204">
    <property type="entry name" value="GHMP_kinase_N_dom"/>
</dbReference>
<dbReference type="GO" id="GO:0015937">
    <property type="term" value="P:coenzyme A biosynthetic process"/>
    <property type="evidence" value="ECO:0007669"/>
    <property type="project" value="UniProtKB-UniRule"/>
</dbReference>
<evidence type="ECO:0000256" key="1">
    <source>
        <dbReference type="HAMAP-Rule" id="MF_02223"/>
    </source>
</evidence>
<keyword evidence="1" id="KW-0808">Transferase</keyword>
<keyword evidence="1 3" id="KW-0418">Kinase</keyword>